<dbReference type="PANTHER" id="PTHR10887">
    <property type="entry name" value="DNA2/NAM7 HELICASE FAMILY"/>
    <property type="match status" value="1"/>
</dbReference>
<dbReference type="Proteomes" id="UP000601990">
    <property type="component" value="Unassembled WGS sequence"/>
</dbReference>
<dbReference type="Gene3D" id="3.40.50.300">
    <property type="entry name" value="P-loop containing nucleotide triphosphate hydrolases"/>
    <property type="match status" value="3"/>
</dbReference>
<dbReference type="InterPro" id="IPR025103">
    <property type="entry name" value="DUF4011"/>
</dbReference>
<comment type="caution">
    <text evidence="6">The sequence shown here is derived from an EMBL/GenBank/DDBJ whole genome shotgun (WGS) entry which is preliminary data.</text>
</comment>
<dbReference type="InterPro" id="IPR021754">
    <property type="entry name" value="DUF3320"/>
</dbReference>
<feature type="compositionally biased region" description="Polar residues" evidence="1">
    <location>
        <begin position="73"/>
        <end position="83"/>
    </location>
</feature>
<dbReference type="InterPro" id="IPR027417">
    <property type="entry name" value="P-loop_NTPase"/>
</dbReference>
<proteinExistence type="predicted"/>
<gene>
    <name evidence="6" type="ORF">GO608_13225</name>
</gene>
<reference evidence="6" key="1">
    <citation type="submission" date="2019-12" db="EMBL/GenBank/DDBJ databases">
        <title>Comparative genomics gives insights into the taxonomy of the Azoarcus-Aromatoleum group and reveals separate origins of nif in the plant-associated Azoarcus and non-plant-associated Aromatoleum sub-groups.</title>
        <authorList>
            <person name="Lafos M."/>
            <person name="Maluk M."/>
            <person name="Batista M."/>
            <person name="Junghare M."/>
            <person name="Carmona M."/>
            <person name="Faoro H."/>
            <person name="Cruz L.M."/>
            <person name="Battistoni F."/>
            <person name="De Souza E."/>
            <person name="Pedrosa F."/>
            <person name="Chen W.-M."/>
            <person name="Poole P.S."/>
            <person name="Dixon R.A."/>
            <person name="James E.K."/>
        </authorList>
    </citation>
    <scope>NUCLEOTIDE SEQUENCE</scope>
    <source>
        <strain evidence="6">U120</strain>
    </source>
</reference>
<name>A0ABX1N4U4_9RHOO</name>
<protein>
    <submittedName>
        <fullName evidence="6">DUF3320 domain-containing protein</fullName>
    </submittedName>
</protein>
<dbReference type="SUPFAM" id="SSF52540">
    <property type="entry name" value="P-loop containing nucleoside triphosphate hydrolases"/>
    <property type="match status" value="1"/>
</dbReference>
<organism evidence="6 7">
    <name type="scientific">Aromatoleum buckelii</name>
    <dbReference type="NCBI Taxonomy" id="200254"/>
    <lineage>
        <taxon>Bacteria</taxon>
        <taxon>Pseudomonadati</taxon>
        <taxon>Pseudomonadota</taxon>
        <taxon>Betaproteobacteria</taxon>
        <taxon>Rhodocyclales</taxon>
        <taxon>Rhodocyclaceae</taxon>
        <taxon>Aromatoleum</taxon>
    </lineage>
</organism>
<feature type="domain" description="DNA2/NAM7 helicase-like C-terminal" evidence="4">
    <location>
        <begin position="1058"/>
        <end position="1245"/>
    </location>
</feature>
<dbReference type="PANTHER" id="PTHR10887:SF530">
    <property type="entry name" value="SUPERFAMILY I DNA HELICASES"/>
    <property type="match status" value="1"/>
</dbReference>
<dbReference type="CDD" id="cd18808">
    <property type="entry name" value="SF1_C_Upf1"/>
    <property type="match status" value="1"/>
</dbReference>
<dbReference type="InterPro" id="IPR049468">
    <property type="entry name" value="Restrct_endonuc-II-like_dom"/>
</dbReference>
<dbReference type="Pfam" id="PF13087">
    <property type="entry name" value="AAA_12"/>
    <property type="match status" value="1"/>
</dbReference>
<dbReference type="Pfam" id="PF13195">
    <property type="entry name" value="DUF4011"/>
    <property type="match status" value="1"/>
</dbReference>
<keyword evidence="7" id="KW-1185">Reference proteome</keyword>
<feature type="region of interest" description="Disordered" evidence="1">
    <location>
        <begin position="63"/>
        <end position="96"/>
    </location>
</feature>
<dbReference type="InterPro" id="IPR041677">
    <property type="entry name" value="DNA2/NAM7_AAA_11"/>
</dbReference>
<evidence type="ECO:0000313" key="7">
    <source>
        <dbReference type="Proteomes" id="UP000601990"/>
    </source>
</evidence>
<feature type="domain" description="Restriction endonuclease type II-like" evidence="5">
    <location>
        <begin position="1290"/>
        <end position="1387"/>
    </location>
</feature>
<accession>A0ABX1N4U4</accession>
<evidence type="ECO:0000256" key="1">
    <source>
        <dbReference type="SAM" id="MobiDB-lite"/>
    </source>
</evidence>
<feature type="domain" description="DUF3320" evidence="2">
    <location>
        <begin position="1442"/>
        <end position="1488"/>
    </location>
</feature>
<evidence type="ECO:0000313" key="6">
    <source>
        <dbReference type="EMBL" id="NMF94287.1"/>
    </source>
</evidence>
<dbReference type="InterPro" id="IPR045055">
    <property type="entry name" value="DNA2/NAM7-like"/>
</dbReference>
<dbReference type="RefSeq" id="WP_169199514.1">
    <property type="nucleotide sequence ID" value="NZ_WTVH02000009.1"/>
</dbReference>
<dbReference type="Gene3D" id="3.40.960.10">
    <property type="entry name" value="VSR Endonuclease"/>
    <property type="match status" value="1"/>
</dbReference>
<dbReference type="InterPro" id="IPR047187">
    <property type="entry name" value="SF1_C_Upf1"/>
</dbReference>
<evidence type="ECO:0000259" key="3">
    <source>
        <dbReference type="Pfam" id="PF13086"/>
    </source>
</evidence>
<dbReference type="Pfam" id="PF18741">
    <property type="entry name" value="MTES_1575"/>
    <property type="match status" value="1"/>
</dbReference>
<evidence type="ECO:0000259" key="4">
    <source>
        <dbReference type="Pfam" id="PF13087"/>
    </source>
</evidence>
<dbReference type="Pfam" id="PF11784">
    <property type="entry name" value="DUF3320"/>
    <property type="match status" value="1"/>
</dbReference>
<dbReference type="EMBL" id="WTVH01000026">
    <property type="protein sequence ID" value="NMF94287.1"/>
    <property type="molecule type" value="Genomic_DNA"/>
</dbReference>
<feature type="domain" description="DNA2/NAM7 helicase helicase" evidence="3">
    <location>
        <begin position="346"/>
        <end position="409"/>
    </location>
</feature>
<dbReference type="InterPro" id="IPR041679">
    <property type="entry name" value="DNA2/NAM7-like_C"/>
</dbReference>
<evidence type="ECO:0000259" key="5">
    <source>
        <dbReference type="Pfam" id="PF18741"/>
    </source>
</evidence>
<evidence type="ECO:0000259" key="2">
    <source>
        <dbReference type="Pfam" id="PF11784"/>
    </source>
</evidence>
<dbReference type="SUPFAM" id="SSF52980">
    <property type="entry name" value="Restriction endonuclease-like"/>
    <property type="match status" value="1"/>
</dbReference>
<dbReference type="InterPro" id="IPR011335">
    <property type="entry name" value="Restrct_endonuc-II-like"/>
</dbReference>
<sequence>MSHAEIKRKLASSRKDLLDIGLRNTMVNFRSGPRSLAIVGERSEQILQLLYRQNKAMTFVPAPEKKTKGGKDTGNSIVRTDSVQDPAAESGEERGEVEAAAPDAATMALVAELDGVDWANEDVAGGSIAAQHTDTKLQTSLSEERLFLSLLKIHTEAQTFIEEQGVNILFLALGFLHWYEAESSDKLRKAPLLLVPVELSRTGTRDIFRLRYSDDDLVQNLSLAAKLKTDFALDLPQYLADANADASEMPGTEAFYEAVSACVSKQPRWKVVRDEIHLGFFSFGKFLMFNDLDETVWPEDKRPSEHPILGRLLGEGFSNETPFVAEDTRLDTIIEPGEVRFVRDADSSQTMAILEAREGRNLVIQGPPGTGKSQTITNIVAELLAGGKKVLFVAEKMAALEVVKRRLDECHLGDAVLELHSHKATKQSVIRELERTLQQGRPLAADGTDDLAALKEVRDELNAYCEAVNTAIGASAIPFITALGHYLRIGRKHESLPVWSFEPMKAWSHRDQLRAREKVAELARHVRENGPPSLNTFHGTACTTFSPVQQAQVTEELRHAITVLARLLESAGQLAARFGLERPATLQDVDVVCRTARRATEAPSLSGMRLDSAAWKAAPESIRALVAAGRLMASTRAAHDGMLIEQAWEQDLLTERQHLAQLGEKWWRVFSGAYRRARARVQGLCKKSLPKDNASALTLVDGILGYQLSKRTYDQHLALGETVFGTQWMGERSDWEAFGRASEWIVALHGDIGKGLLPAGIVDFLAGHSNADSLGTSIAVIDAAATALRTRVTTIVDLLGFARNRPASTLLDSPFVELREQLATWLEAVPTIYETIRFNALHDELIALGLPEVAQAAADWERDADDLVHAFDYSWYAGLVAQAYGASPALARFDRVKQAHLINRFRHLDQLSLGHAQAGLAKRIWETQPRLSDPGEMAIVRNEANKKRRLMPIRQLMEQAGRAVQAIKPVFMMSPMSIASFLPPGKVEFDVVIFDEASQVKAVDAFGALLRGRQAIVVGDTRQMPPTDFFGRDVEFDEEDNVTADIESVLSLFRARGAQERYLSWHYRSRHESLIAVSNVEFYERRLTIFPSSGMNALATGLEMVCLPHALYDRGRTRTNRDEARAVAQAVMEHATTHPGLSLGVVAFSVAQRDLIQVELELLRRKSPEPERFFTDAHPTEPFFVKNLENVQGDERDRIFISIGYGRNESGRIAKEFGPLNREGGERRLNVLISRAKMGMTVFSNFRGEELDIDETASHGVRALKHFLKYAETRVLDIPRETGRAPDSPFELEVMTALQARGYRIEPQVGTAGYLIDMAVKDPELPGRYVLAIECDGAAYHSSRSARDRDRLRQGVLEGLGWTFHRIWSTDWFRDPGRELDRATAAIEAACALRKAARPVQPAVKPVKAPLIERAQPDAETTLPGVATYRKTVLPRWKGAEAIHEVGLPQLADFIQNVVAIEAPVHEAEVTRRLMEAFGVSRAGSRITQAVTRAVEHGVRARLFNHADGFLDTEPRGEVQARSRSAFAPAERRIEWVSREELDAALLQAIQAGFSMDRDAAITSALDLLGFGRASANIAGVLGERLDTLLTTGRLRLVADRYAVA</sequence>
<feature type="domain" description="DNA2/NAM7 helicase helicase" evidence="3">
    <location>
        <begin position="988"/>
        <end position="1027"/>
    </location>
</feature>
<dbReference type="Pfam" id="PF13086">
    <property type="entry name" value="AAA_11"/>
    <property type="match status" value="2"/>
</dbReference>